<feature type="coiled-coil region" evidence="1">
    <location>
        <begin position="98"/>
        <end position="125"/>
    </location>
</feature>
<protein>
    <submittedName>
        <fullName evidence="2">Uncharacterized protein</fullName>
    </submittedName>
</protein>
<name>A0A146JZ38_9EUKA</name>
<dbReference type="EMBL" id="GDID01006636">
    <property type="protein sequence ID" value="JAP89970.1"/>
    <property type="molecule type" value="Transcribed_RNA"/>
</dbReference>
<dbReference type="AlphaFoldDB" id="A0A146JZ38"/>
<feature type="non-terminal residue" evidence="2">
    <location>
        <position position="1"/>
    </location>
</feature>
<reference evidence="2" key="1">
    <citation type="submission" date="2015-07" db="EMBL/GenBank/DDBJ databases">
        <title>Adaptation to a free-living lifestyle via gene acquisitions in the diplomonad Trepomonas sp. PC1.</title>
        <authorList>
            <person name="Xu F."/>
            <person name="Jerlstrom-Hultqvist J."/>
            <person name="Kolisko M."/>
            <person name="Simpson A.G.B."/>
            <person name="Roger A.J."/>
            <person name="Svard S.G."/>
            <person name="Andersson J.O."/>
        </authorList>
    </citation>
    <scope>NUCLEOTIDE SEQUENCE</scope>
    <source>
        <strain evidence="2">PC1</strain>
    </source>
</reference>
<evidence type="ECO:0000256" key="1">
    <source>
        <dbReference type="SAM" id="Coils"/>
    </source>
</evidence>
<gene>
    <name evidence="2" type="ORF">TPC1_30535</name>
</gene>
<sequence length="567" mass="67256">LLGSQQSSQSTQQIEKTSKRIQLIKQFRLNQFNDAKLKIKDKITKLKSQKEDLLFNQLQTLKISLENKKAEQLKFQNLKIDLEIFLTQKKDIELQMKSQRQNKQNIILQEQIEKLQAKISLDKQKKFLLSQQILNQLKTQLKEAKGKKQFHILISTKRYLVQLYKRKLQIKNQEQNGVQQTNQEILAKQQQISQTKLNKTQTLQKQSYIKQSLVQFLQVHQQQLIYKQKYISLLKNLQECQKQMLPALINKKYIQILTNQINTKQLFKQQQKQLLEKLQRELQTTKLQMLSRQSILSQSQYSQQSSFDQQRSPGTLQGYRSQFQIQSEINQFEVLQKTISNYKEQEKATIQKLKQLFMSKLDSQKAPQMCLQLDQLLKNSQFKQIKDMIRPISNSYQLGEQLIQNQLLIAEYQNKLMTIERQLPTLRFIMQFSQRFTKKTSVPDSQVQQLKKDLLMQNIKQEEIDDLIQKCIDNVDEKLNLLCYQFNEFEPNYVVLQKYSELFKKALMENIRKLWNTETMKIAMSIILDDFQVEMNAQKVSWQKGITASLSVPQFMAVLILVKTVWD</sequence>
<organism evidence="2">
    <name type="scientific">Trepomonas sp. PC1</name>
    <dbReference type="NCBI Taxonomy" id="1076344"/>
    <lineage>
        <taxon>Eukaryota</taxon>
        <taxon>Metamonada</taxon>
        <taxon>Diplomonadida</taxon>
        <taxon>Hexamitidae</taxon>
        <taxon>Hexamitinae</taxon>
        <taxon>Trepomonas</taxon>
    </lineage>
</organism>
<keyword evidence="1" id="KW-0175">Coiled coil</keyword>
<evidence type="ECO:0000313" key="2">
    <source>
        <dbReference type="EMBL" id="JAP89970.1"/>
    </source>
</evidence>
<proteinExistence type="predicted"/>
<accession>A0A146JZ38</accession>